<feature type="region of interest" description="Disordered" evidence="1">
    <location>
        <begin position="1"/>
        <end position="84"/>
    </location>
</feature>
<sequence>MDQLQTPKVQNSTSDNDSLAEEERVFDFGEEDDASNYYDSTIPPSVYREYGGEDYSQYLKDDDDPQEAMQNADGTYPGNYPLDPSQQLYSMKPQFPDDDGKNVYDTIQDATVETSSQREYQMNQQPITTTGNDGSEKRSFGRQNKMGQKIKDRIEKAVNTLKQRSKVNYVYIHNVQAPDDTGKIYNFSFADSKMGSSLAAMLQEQEQTTPSGDNTEENADSGIGLESQSDSIVDLGLERSGWWNLGTLSSATSSTASSKVKKQQKQNANDSKLKSKLPSSTNNTNRNPAIEKDLMPTNQQPITGTTKKADNAWKKFTDTLNRNKSGKSSTEENRSS</sequence>
<evidence type="ECO:0000313" key="4">
    <source>
        <dbReference type="Proteomes" id="UP000015101"/>
    </source>
</evidence>
<dbReference type="Proteomes" id="UP000015101">
    <property type="component" value="Unassembled WGS sequence"/>
</dbReference>
<accession>T1EXP7</accession>
<feature type="compositionally biased region" description="Polar residues" evidence="1">
    <location>
        <begin position="1"/>
        <end position="17"/>
    </location>
</feature>
<name>T1EXP7_HELRO</name>
<protein>
    <submittedName>
        <fullName evidence="2 3">Uncharacterized protein</fullName>
    </submittedName>
</protein>
<feature type="region of interest" description="Disordered" evidence="1">
    <location>
        <begin position="253"/>
        <end position="336"/>
    </location>
</feature>
<feature type="compositionally biased region" description="Basic and acidic residues" evidence="1">
    <location>
        <begin position="307"/>
        <end position="317"/>
    </location>
</feature>
<dbReference type="EMBL" id="KB097753">
    <property type="protein sequence ID" value="ESN90409.1"/>
    <property type="molecule type" value="Genomic_DNA"/>
</dbReference>
<evidence type="ECO:0000313" key="2">
    <source>
        <dbReference type="EMBL" id="ESN90409.1"/>
    </source>
</evidence>
<dbReference type="CTD" id="20201347"/>
<feature type="compositionally biased region" description="Polar residues" evidence="1">
    <location>
        <begin position="204"/>
        <end position="213"/>
    </location>
</feature>
<evidence type="ECO:0000256" key="1">
    <source>
        <dbReference type="SAM" id="MobiDB-lite"/>
    </source>
</evidence>
<reference evidence="4" key="1">
    <citation type="submission" date="2012-12" db="EMBL/GenBank/DDBJ databases">
        <authorList>
            <person name="Hellsten U."/>
            <person name="Grimwood J."/>
            <person name="Chapman J.A."/>
            <person name="Shapiro H."/>
            <person name="Aerts A."/>
            <person name="Otillar R.P."/>
            <person name="Terry A.Y."/>
            <person name="Boore J.L."/>
            <person name="Simakov O."/>
            <person name="Marletaz F."/>
            <person name="Cho S.-J."/>
            <person name="Edsinger-Gonzales E."/>
            <person name="Havlak P."/>
            <person name="Kuo D.-H."/>
            <person name="Larsson T."/>
            <person name="Lv J."/>
            <person name="Arendt D."/>
            <person name="Savage R."/>
            <person name="Osoegawa K."/>
            <person name="de Jong P."/>
            <person name="Lindberg D.R."/>
            <person name="Seaver E.C."/>
            <person name="Weisblat D.A."/>
            <person name="Putnam N.H."/>
            <person name="Grigoriev I.V."/>
            <person name="Rokhsar D.S."/>
        </authorList>
    </citation>
    <scope>NUCLEOTIDE SEQUENCE</scope>
</reference>
<organism evidence="3 4">
    <name type="scientific">Helobdella robusta</name>
    <name type="common">Californian leech</name>
    <dbReference type="NCBI Taxonomy" id="6412"/>
    <lineage>
        <taxon>Eukaryota</taxon>
        <taxon>Metazoa</taxon>
        <taxon>Spiralia</taxon>
        <taxon>Lophotrochozoa</taxon>
        <taxon>Annelida</taxon>
        <taxon>Clitellata</taxon>
        <taxon>Hirudinea</taxon>
        <taxon>Rhynchobdellida</taxon>
        <taxon>Glossiphoniidae</taxon>
        <taxon>Helobdella</taxon>
    </lineage>
</organism>
<feature type="region of interest" description="Disordered" evidence="1">
    <location>
        <begin position="117"/>
        <end position="146"/>
    </location>
</feature>
<feature type="region of interest" description="Disordered" evidence="1">
    <location>
        <begin position="201"/>
        <end position="227"/>
    </location>
</feature>
<reference evidence="2 4" key="2">
    <citation type="journal article" date="2013" name="Nature">
        <title>Insights into bilaterian evolution from three spiralian genomes.</title>
        <authorList>
            <person name="Simakov O."/>
            <person name="Marletaz F."/>
            <person name="Cho S.J."/>
            <person name="Edsinger-Gonzales E."/>
            <person name="Havlak P."/>
            <person name="Hellsten U."/>
            <person name="Kuo D.H."/>
            <person name="Larsson T."/>
            <person name="Lv J."/>
            <person name="Arendt D."/>
            <person name="Savage R."/>
            <person name="Osoegawa K."/>
            <person name="de Jong P."/>
            <person name="Grimwood J."/>
            <person name="Chapman J.A."/>
            <person name="Shapiro H."/>
            <person name="Aerts A."/>
            <person name="Otillar R.P."/>
            <person name="Terry A.Y."/>
            <person name="Boore J.L."/>
            <person name="Grigoriev I.V."/>
            <person name="Lindberg D.R."/>
            <person name="Seaver E.C."/>
            <person name="Weisblat D.A."/>
            <person name="Putnam N.H."/>
            <person name="Rokhsar D.S."/>
        </authorList>
    </citation>
    <scope>NUCLEOTIDE SEQUENCE</scope>
</reference>
<reference evidence="3" key="3">
    <citation type="submission" date="2015-06" db="UniProtKB">
        <authorList>
            <consortium name="EnsemblMetazoa"/>
        </authorList>
    </citation>
    <scope>IDENTIFICATION</scope>
</reference>
<dbReference type="InParanoid" id="T1EXP7"/>
<dbReference type="HOGENOM" id="CLU_827118_0_0_1"/>
<feature type="compositionally biased region" description="Polar residues" evidence="1">
    <location>
        <begin position="296"/>
        <end position="306"/>
    </location>
</feature>
<keyword evidence="4" id="KW-1185">Reference proteome</keyword>
<dbReference type="EnsemblMetazoa" id="HelroT166075">
    <property type="protein sequence ID" value="HelroP166075"/>
    <property type="gene ID" value="HelroG166075"/>
</dbReference>
<dbReference type="AlphaFoldDB" id="T1EXP7"/>
<dbReference type="GeneID" id="20201347"/>
<feature type="compositionally biased region" description="Polar residues" evidence="1">
    <location>
        <begin position="277"/>
        <end position="287"/>
    </location>
</feature>
<proteinExistence type="predicted"/>
<evidence type="ECO:0000313" key="3">
    <source>
        <dbReference type="EnsemblMetazoa" id="HelroP166075"/>
    </source>
</evidence>
<dbReference type="EMBL" id="AMQM01002251">
    <property type="status" value="NOT_ANNOTATED_CDS"/>
    <property type="molecule type" value="Genomic_DNA"/>
</dbReference>
<feature type="compositionally biased region" description="Polar residues" evidence="1">
    <location>
        <begin position="318"/>
        <end position="328"/>
    </location>
</feature>
<feature type="compositionally biased region" description="Polar residues" evidence="1">
    <location>
        <begin position="117"/>
        <end position="133"/>
    </location>
</feature>
<gene>
    <name evidence="3" type="primary">20201347</name>
    <name evidence="2" type="ORF">HELRODRAFT_166075</name>
</gene>
<dbReference type="RefSeq" id="XP_009031351.1">
    <property type="nucleotide sequence ID" value="XM_009033103.1"/>
</dbReference>
<dbReference type="KEGG" id="hro:HELRODRAFT_166075"/>